<dbReference type="Gene3D" id="2.40.50.1020">
    <property type="entry name" value="LytTr DNA-binding domain"/>
    <property type="match status" value="1"/>
</dbReference>
<keyword evidence="5" id="KW-1185">Reference proteome</keyword>
<dbReference type="Gene3D" id="3.40.50.2300">
    <property type="match status" value="1"/>
</dbReference>
<dbReference type="EMBL" id="FPBF01000005">
    <property type="protein sequence ID" value="SFU01686.1"/>
    <property type="molecule type" value="Genomic_DNA"/>
</dbReference>
<dbReference type="InterPro" id="IPR046947">
    <property type="entry name" value="LytR-like"/>
</dbReference>
<proteinExistence type="predicted"/>
<dbReference type="SMART" id="SM00850">
    <property type="entry name" value="LytTR"/>
    <property type="match status" value="1"/>
</dbReference>
<dbReference type="PANTHER" id="PTHR37299">
    <property type="entry name" value="TRANSCRIPTIONAL REGULATOR-RELATED"/>
    <property type="match status" value="1"/>
</dbReference>
<organism evidence="4 5">
    <name type="scientific">Algoriphagus locisalis</name>
    <dbReference type="NCBI Taxonomy" id="305507"/>
    <lineage>
        <taxon>Bacteria</taxon>
        <taxon>Pseudomonadati</taxon>
        <taxon>Bacteroidota</taxon>
        <taxon>Cytophagia</taxon>
        <taxon>Cytophagales</taxon>
        <taxon>Cyclobacteriaceae</taxon>
        <taxon>Algoriphagus</taxon>
    </lineage>
</organism>
<gene>
    <name evidence="4" type="ORF">SAMN04489724_3318</name>
</gene>
<keyword evidence="1" id="KW-0597">Phosphoprotein</keyword>
<feature type="domain" description="Response regulatory" evidence="2">
    <location>
        <begin position="6"/>
        <end position="117"/>
    </location>
</feature>
<name>A0A1I7CQF0_9BACT</name>
<sequence length="238" mass="27743">MDRALRCIIVDDEEGAHLVLRHYLKDLKYIKLEASFYNALQAMEYMYQNTVDLMFLDINMPGLTGLQMLKSFTNPPMVILTTAYGEYALESYEYRVIDYLVKPFDFHRFLLAIDNVLSRLPFKEAEVTDMPTEEIRSGIMLKVDGDILKVSYNEILYIQSWGNYVKVFTVERMYLSPITTAEIEQKLDTTMFIRTHKSYIVALKHIKRIAGGQIELDNDALVPIGSSYRRQFLQRFTS</sequence>
<dbReference type="AlphaFoldDB" id="A0A1I7CQF0"/>
<dbReference type="InterPro" id="IPR007492">
    <property type="entry name" value="LytTR_DNA-bd_dom"/>
</dbReference>
<evidence type="ECO:0000259" key="2">
    <source>
        <dbReference type="PROSITE" id="PS50110"/>
    </source>
</evidence>
<reference evidence="5" key="1">
    <citation type="submission" date="2016-10" db="EMBL/GenBank/DDBJ databases">
        <authorList>
            <person name="Varghese N."/>
            <person name="Submissions S."/>
        </authorList>
    </citation>
    <scope>NUCLEOTIDE SEQUENCE [LARGE SCALE GENOMIC DNA]</scope>
    <source>
        <strain evidence="5">DSM 23445</strain>
    </source>
</reference>
<dbReference type="SMART" id="SM00448">
    <property type="entry name" value="REC"/>
    <property type="match status" value="1"/>
</dbReference>
<dbReference type="InterPro" id="IPR001789">
    <property type="entry name" value="Sig_transdc_resp-reg_receiver"/>
</dbReference>
<dbReference type="GO" id="GO:0000156">
    <property type="term" value="F:phosphorelay response regulator activity"/>
    <property type="evidence" value="ECO:0007669"/>
    <property type="project" value="InterPro"/>
</dbReference>
<dbReference type="PROSITE" id="PS50930">
    <property type="entry name" value="HTH_LYTTR"/>
    <property type="match status" value="1"/>
</dbReference>
<dbReference type="PANTHER" id="PTHR37299:SF1">
    <property type="entry name" value="STAGE 0 SPORULATION PROTEIN A HOMOLOG"/>
    <property type="match status" value="1"/>
</dbReference>
<keyword evidence="4" id="KW-0238">DNA-binding</keyword>
<dbReference type="GO" id="GO:0003677">
    <property type="term" value="F:DNA binding"/>
    <property type="evidence" value="ECO:0007669"/>
    <property type="project" value="UniProtKB-KW"/>
</dbReference>
<dbReference type="PROSITE" id="PS50110">
    <property type="entry name" value="RESPONSE_REGULATORY"/>
    <property type="match status" value="1"/>
</dbReference>
<dbReference type="Proteomes" id="UP000199673">
    <property type="component" value="Unassembled WGS sequence"/>
</dbReference>
<feature type="modified residue" description="4-aspartylphosphate" evidence="1">
    <location>
        <position position="57"/>
    </location>
</feature>
<feature type="domain" description="HTH LytTR-type" evidence="3">
    <location>
        <begin position="139"/>
        <end position="238"/>
    </location>
</feature>
<dbReference type="InterPro" id="IPR011006">
    <property type="entry name" value="CheY-like_superfamily"/>
</dbReference>
<dbReference type="Pfam" id="PF04397">
    <property type="entry name" value="LytTR"/>
    <property type="match status" value="1"/>
</dbReference>
<dbReference type="RefSeq" id="WP_091695537.1">
    <property type="nucleotide sequence ID" value="NZ_FPBF01000005.1"/>
</dbReference>
<protein>
    <submittedName>
        <fullName evidence="4">DNA-binding response regulator, LytR/AlgR family</fullName>
    </submittedName>
</protein>
<accession>A0A1I7CQF0</accession>
<dbReference type="STRING" id="305507.SAMN04489724_3318"/>
<evidence type="ECO:0000259" key="3">
    <source>
        <dbReference type="PROSITE" id="PS50930"/>
    </source>
</evidence>
<dbReference type="Pfam" id="PF00072">
    <property type="entry name" value="Response_reg"/>
    <property type="match status" value="1"/>
</dbReference>
<dbReference type="OrthoDB" id="1646880at2"/>
<dbReference type="SUPFAM" id="SSF52172">
    <property type="entry name" value="CheY-like"/>
    <property type="match status" value="1"/>
</dbReference>
<evidence type="ECO:0000313" key="4">
    <source>
        <dbReference type="EMBL" id="SFU01686.1"/>
    </source>
</evidence>
<evidence type="ECO:0000313" key="5">
    <source>
        <dbReference type="Proteomes" id="UP000199673"/>
    </source>
</evidence>
<evidence type="ECO:0000256" key="1">
    <source>
        <dbReference type="PROSITE-ProRule" id="PRU00169"/>
    </source>
</evidence>